<dbReference type="Proteomes" id="UP000595897">
    <property type="component" value="Chromosome"/>
</dbReference>
<keyword evidence="4" id="KW-0813">Transport</keyword>
<evidence type="ECO:0000256" key="1">
    <source>
        <dbReference type="ARBA" id="ARBA00004413"/>
    </source>
</evidence>
<dbReference type="GO" id="GO:0071973">
    <property type="term" value="P:bacterial-type flagellum-dependent cell motility"/>
    <property type="evidence" value="ECO:0007669"/>
    <property type="project" value="InterPro"/>
</dbReference>
<evidence type="ECO:0000313" key="12">
    <source>
        <dbReference type="EMBL" id="BCN31532.1"/>
    </source>
</evidence>
<dbReference type="AlphaFoldDB" id="A0A7R7EN11"/>
<comment type="subcellular location">
    <subcellularLocation>
        <location evidence="1">Cell membrane</location>
        <topology evidence="1">Peripheral membrane protein</topology>
        <orientation evidence="1">Cytoplasmic side</orientation>
    </subcellularLocation>
</comment>
<dbReference type="GO" id="GO:0044781">
    <property type="term" value="P:bacterial-type flagellum organization"/>
    <property type="evidence" value="ECO:0007669"/>
    <property type="project" value="UniProtKB-KW"/>
</dbReference>
<evidence type="ECO:0000256" key="2">
    <source>
        <dbReference type="ARBA" id="ARBA00010004"/>
    </source>
</evidence>
<name>A0A7R7EN11_9FIRM</name>
<comment type="similarity">
    <text evidence="2">Belongs to the FliJ family.</text>
</comment>
<gene>
    <name evidence="12" type="ORF">bsdtb5_28270</name>
</gene>
<keyword evidence="13" id="KW-1185">Reference proteome</keyword>
<feature type="coiled-coil region" evidence="11">
    <location>
        <begin position="26"/>
        <end position="53"/>
    </location>
</feature>
<dbReference type="EMBL" id="AP024169">
    <property type="protein sequence ID" value="BCN31532.1"/>
    <property type="molecule type" value="Genomic_DNA"/>
</dbReference>
<keyword evidence="8" id="KW-0653">Protein transport</keyword>
<evidence type="ECO:0000256" key="7">
    <source>
        <dbReference type="ARBA" id="ARBA00022795"/>
    </source>
</evidence>
<proteinExistence type="inferred from homology"/>
<evidence type="ECO:0000313" key="13">
    <source>
        <dbReference type="Proteomes" id="UP000595897"/>
    </source>
</evidence>
<dbReference type="Pfam" id="PF02050">
    <property type="entry name" value="FliJ"/>
    <property type="match status" value="1"/>
</dbReference>
<dbReference type="GO" id="GO:0015031">
    <property type="term" value="P:protein transport"/>
    <property type="evidence" value="ECO:0007669"/>
    <property type="project" value="UniProtKB-KW"/>
</dbReference>
<evidence type="ECO:0000256" key="8">
    <source>
        <dbReference type="ARBA" id="ARBA00022927"/>
    </source>
</evidence>
<evidence type="ECO:0000256" key="9">
    <source>
        <dbReference type="ARBA" id="ARBA00023136"/>
    </source>
</evidence>
<evidence type="ECO:0000256" key="11">
    <source>
        <dbReference type="SAM" id="Coils"/>
    </source>
</evidence>
<evidence type="ECO:0000256" key="5">
    <source>
        <dbReference type="ARBA" id="ARBA00022475"/>
    </source>
</evidence>
<keyword evidence="11" id="KW-0175">Coiled coil</keyword>
<evidence type="ECO:0000256" key="10">
    <source>
        <dbReference type="ARBA" id="ARBA00023225"/>
    </source>
</evidence>
<evidence type="ECO:0000256" key="4">
    <source>
        <dbReference type="ARBA" id="ARBA00022448"/>
    </source>
</evidence>
<keyword evidence="9" id="KW-0472">Membrane</keyword>
<dbReference type="InterPro" id="IPR053716">
    <property type="entry name" value="Flag_assembly_chemotaxis_eff"/>
</dbReference>
<keyword evidence="5" id="KW-1003">Cell membrane</keyword>
<dbReference type="RefSeq" id="WP_271712646.1">
    <property type="nucleotide sequence ID" value="NZ_AP024169.1"/>
</dbReference>
<dbReference type="InterPro" id="IPR012823">
    <property type="entry name" value="Flagell_FliJ"/>
</dbReference>
<evidence type="ECO:0000256" key="3">
    <source>
        <dbReference type="ARBA" id="ARBA00020392"/>
    </source>
</evidence>
<feature type="coiled-coil region" evidence="11">
    <location>
        <begin position="81"/>
        <end position="115"/>
    </location>
</feature>
<accession>A0A7R7EN11</accession>
<dbReference type="Gene3D" id="1.10.287.1700">
    <property type="match status" value="1"/>
</dbReference>
<keyword evidence="10" id="KW-1006">Bacterial flagellum protein export</keyword>
<protein>
    <recommendedName>
        <fullName evidence="3">Flagellar FliJ protein</fullName>
    </recommendedName>
</protein>
<dbReference type="GO" id="GO:0005886">
    <property type="term" value="C:plasma membrane"/>
    <property type="evidence" value="ECO:0007669"/>
    <property type="project" value="UniProtKB-SubCell"/>
</dbReference>
<keyword evidence="6" id="KW-0145">Chemotaxis</keyword>
<dbReference type="GO" id="GO:0009288">
    <property type="term" value="C:bacterial-type flagellum"/>
    <property type="evidence" value="ECO:0007669"/>
    <property type="project" value="InterPro"/>
</dbReference>
<keyword evidence="7" id="KW-1005">Bacterial flagellum biogenesis</keyword>
<evidence type="ECO:0000256" key="6">
    <source>
        <dbReference type="ARBA" id="ARBA00022500"/>
    </source>
</evidence>
<sequence length="153" mass="18552">MAKFIYRMQSILDIKYKLEEQAKSVYTEASFRLHEEENKLKILQDRQLMYEEKFRNLILTRIDILKIRECENAIDTIKFSIKMQLIEVKKAEQNLENARKKLSEVMMERKTQEKLREKAFEEFKIEINYEERKEIDELVSFKYNTPVGSEDDV</sequence>
<organism evidence="12 13">
    <name type="scientific">Anaeromicropila herbilytica</name>
    <dbReference type="NCBI Taxonomy" id="2785025"/>
    <lineage>
        <taxon>Bacteria</taxon>
        <taxon>Bacillati</taxon>
        <taxon>Bacillota</taxon>
        <taxon>Clostridia</taxon>
        <taxon>Lachnospirales</taxon>
        <taxon>Lachnospiraceae</taxon>
        <taxon>Anaeromicropila</taxon>
    </lineage>
</organism>
<dbReference type="GO" id="GO:0006935">
    <property type="term" value="P:chemotaxis"/>
    <property type="evidence" value="ECO:0007669"/>
    <property type="project" value="UniProtKB-KW"/>
</dbReference>
<dbReference type="NCBIfam" id="TIGR02473">
    <property type="entry name" value="flagell_FliJ"/>
    <property type="match status" value="1"/>
</dbReference>
<reference evidence="12 13" key="1">
    <citation type="submission" date="2020-11" db="EMBL/GenBank/DDBJ databases">
        <title>Draft genome sequencing of a Lachnospiraceae strain isolated from anoxic soil subjected to BSD treatment.</title>
        <authorList>
            <person name="Uek A."/>
            <person name="Tonouchi A."/>
        </authorList>
    </citation>
    <scope>NUCLEOTIDE SEQUENCE [LARGE SCALE GENOMIC DNA]</scope>
    <source>
        <strain evidence="12 13">TB5</strain>
    </source>
</reference>
<dbReference type="KEGG" id="ahb:bsdtb5_28270"/>